<proteinExistence type="predicted"/>
<sequence>MISQKIKRWAYDRVGRRFHRALARRSFYFFCTYVYKDFLTAPHHLLIAEALDKMTSGATTRLFIALPPRHSKSLMCSELYPAYWLARNPTKQIIHASYASSLSNKFSMSVRSMVRDNVAYKELFPHMALDQERRRMDDWWLTSGGGFRSIGVTGGITGSGADLFIVDDPHKEGDELSPTALDVIWNWWASAAQTRLSPGAPVLLVMTRWHPNDMAGRSLRLAESDAAADQWETLIFPALAVAHDALGRSPGQALWPERYSRERLLAIRAVSERYFEALFQQNPEFSNEPLFAVGDFTRAIHHAASYFWTFDIAITEKERSDYTVCAKWSFSDDILCLHHIERFRAQWPVVKQALVDIMHDNPLDGLYFPTQLLELFALQTLRADADDPARIHEVVMPGDKHSRAVVLSDFTKNSTVIVCPGETGDQFVLEHVNFLGTAKHDDCVDVSSVATHAIGLQERFHLAIVGQVDDKNERSEIDKLGLRPY</sequence>
<evidence type="ECO:0000313" key="1">
    <source>
        <dbReference type="EMBL" id="KKN05599.1"/>
    </source>
</evidence>
<comment type="caution">
    <text evidence="1">The sequence shown here is derived from an EMBL/GenBank/DDBJ whole genome shotgun (WGS) entry which is preliminary data.</text>
</comment>
<protein>
    <recommendedName>
        <fullName evidence="2">Terminase large subunit gp17-like C-terminal domain-containing protein</fullName>
    </recommendedName>
</protein>
<evidence type="ECO:0008006" key="2">
    <source>
        <dbReference type="Google" id="ProtNLM"/>
    </source>
</evidence>
<accession>A0A0F9MIC4</accession>
<name>A0A0F9MIC4_9ZZZZ</name>
<organism evidence="1">
    <name type="scientific">marine sediment metagenome</name>
    <dbReference type="NCBI Taxonomy" id="412755"/>
    <lineage>
        <taxon>unclassified sequences</taxon>
        <taxon>metagenomes</taxon>
        <taxon>ecological metagenomes</taxon>
    </lineage>
</organism>
<reference evidence="1" key="1">
    <citation type="journal article" date="2015" name="Nature">
        <title>Complex archaea that bridge the gap between prokaryotes and eukaryotes.</title>
        <authorList>
            <person name="Spang A."/>
            <person name="Saw J.H."/>
            <person name="Jorgensen S.L."/>
            <person name="Zaremba-Niedzwiedzka K."/>
            <person name="Martijn J."/>
            <person name="Lind A.E."/>
            <person name="van Eijk R."/>
            <person name="Schleper C."/>
            <person name="Guy L."/>
            <person name="Ettema T.J."/>
        </authorList>
    </citation>
    <scope>NUCLEOTIDE SEQUENCE</scope>
</reference>
<gene>
    <name evidence="1" type="ORF">LCGC14_1085770</name>
</gene>
<dbReference type="EMBL" id="LAZR01004783">
    <property type="protein sequence ID" value="KKN05599.1"/>
    <property type="molecule type" value="Genomic_DNA"/>
</dbReference>
<dbReference type="AlphaFoldDB" id="A0A0F9MIC4"/>